<keyword evidence="2" id="KW-1185">Reference proteome</keyword>
<sequence length="98" mass="10342">MPEGHRVEEGRDRGEALPGLVPAVVEEVARFCGHGKILPLDGRLNGALRRFRPVGTGTGELLADPPVRGVAVPRAAVQSGVSRIRPAPTGKGTWQVMS</sequence>
<proteinExistence type="predicted"/>
<reference evidence="1 2" key="1">
    <citation type="journal article" date="2019" name="Int. J. Syst. Evol. Microbiol.">
        <title>The Global Catalogue of Microorganisms (GCM) 10K type strain sequencing project: providing services to taxonomists for standard genome sequencing and annotation.</title>
        <authorList>
            <consortium name="The Broad Institute Genomics Platform"/>
            <consortium name="The Broad Institute Genome Sequencing Center for Infectious Disease"/>
            <person name="Wu L."/>
            <person name="Ma J."/>
        </authorList>
    </citation>
    <scope>NUCLEOTIDE SEQUENCE [LARGE SCALE GENOMIC DNA]</scope>
    <source>
        <strain evidence="1 2">JCM 14560</strain>
    </source>
</reference>
<gene>
    <name evidence="1" type="ORF">GCM10009760_57640</name>
</gene>
<protein>
    <submittedName>
        <fullName evidence="1">Uncharacterized protein</fullName>
    </submittedName>
</protein>
<accession>A0ABN3AA85</accession>
<comment type="caution">
    <text evidence="1">The sequence shown here is derived from an EMBL/GenBank/DDBJ whole genome shotgun (WGS) entry which is preliminary data.</text>
</comment>
<organism evidence="1 2">
    <name type="scientific">Kitasatospora kazusensis</name>
    <dbReference type="NCBI Taxonomy" id="407974"/>
    <lineage>
        <taxon>Bacteria</taxon>
        <taxon>Bacillati</taxon>
        <taxon>Actinomycetota</taxon>
        <taxon>Actinomycetes</taxon>
        <taxon>Kitasatosporales</taxon>
        <taxon>Streptomycetaceae</taxon>
        <taxon>Kitasatospora</taxon>
    </lineage>
</organism>
<name>A0ABN3AA85_9ACTN</name>
<evidence type="ECO:0000313" key="2">
    <source>
        <dbReference type="Proteomes" id="UP001422759"/>
    </source>
</evidence>
<evidence type="ECO:0000313" key="1">
    <source>
        <dbReference type="EMBL" id="GAA2156544.1"/>
    </source>
</evidence>
<dbReference type="EMBL" id="BAAANT010000052">
    <property type="protein sequence ID" value="GAA2156544.1"/>
    <property type="molecule type" value="Genomic_DNA"/>
</dbReference>
<dbReference type="Proteomes" id="UP001422759">
    <property type="component" value="Unassembled WGS sequence"/>
</dbReference>